<comment type="caution">
    <text evidence="2">The sequence shown here is derived from an EMBL/GenBank/DDBJ whole genome shotgun (WGS) entry which is preliminary data.</text>
</comment>
<reference evidence="2 3" key="1">
    <citation type="journal article" date="2015" name="Nature">
        <title>rRNA introns, odd ribosomes, and small enigmatic genomes across a large radiation of phyla.</title>
        <authorList>
            <person name="Brown C.T."/>
            <person name="Hug L.A."/>
            <person name="Thomas B.C."/>
            <person name="Sharon I."/>
            <person name="Castelle C.J."/>
            <person name="Singh A."/>
            <person name="Wilkins M.J."/>
            <person name="Williams K.H."/>
            <person name="Banfield J.F."/>
        </authorList>
    </citation>
    <scope>NUCLEOTIDE SEQUENCE [LARGE SCALE GENOMIC DNA]</scope>
</reference>
<gene>
    <name evidence="2" type="ORF">UY48_C0011G0032</name>
</gene>
<dbReference type="AlphaFoldDB" id="A0A0G1W1X5"/>
<feature type="coiled-coil region" evidence="1">
    <location>
        <begin position="13"/>
        <end position="67"/>
    </location>
</feature>
<evidence type="ECO:0000313" key="3">
    <source>
        <dbReference type="Proteomes" id="UP000034588"/>
    </source>
</evidence>
<accession>A0A0G1W1X5</accession>
<evidence type="ECO:0000256" key="1">
    <source>
        <dbReference type="SAM" id="Coils"/>
    </source>
</evidence>
<proteinExistence type="predicted"/>
<keyword evidence="1" id="KW-0175">Coiled coil</keyword>
<evidence type="ECO:0000313" key="2">
    <source>
        <dbReference type="EMBL" id="KKW12585.1"/>
    </source>
</evidence>
<dbReference type="Proteomes" id="UP000034588">
    <property type="component" value="Unassembled WGS sequence"/>
</dbReference>
<protein>
    <submittedName>
        <fullName evidence="2">Uncharacterized protein</fullName>
    </submittedName>
</protein>
<dbReference type="EMBL" id="LCQD01000011">
    <property type="protein sequence ID" value="KKW12585.1"/>
    <property type="molecule type" value="Genomic_DNA"/>
</dbReference>
<name>A0A0G1W1X5_9BACT</name>
<sequence length="71" mass="8108">MVAKEQKQNDIDLDELELKMAQAGAEIIKLAHQKGVEDGKKELQPRLEKLEKELAESKDKLVQAKRILEAR</sequence>
<organism evidence="2 3">
    <name type="scientific">Candidatus Gottesmanbacteria bacterium GW2011_GWB1_49_7</name>
    <dbReference type="NCBI Taxonomy" id="1618448"/>
    <lineage>
        <taxon>Bacteria</taxon>
        <taxon>Candidatus Gottesmaniibacteriota</taxon>
    </lineage>
</organism>